<dbReference type="InterPro" id="IPR019749">
    <property type="entry name" value="Band_41_domain"/>
</dbReference>
<dbReference type="InterPro" id="IPR035963">
    <property type="entry name" value="FERM_2"/>
</dbReference>
<dbReference type="InterPro" id="IPR029071">
    <property type="entry name" value="Ubiquitin-like_domsf"/>
</dbReference>
<dbReference type="CDD" id="cd14473">
    <property type="entry name" value="FERM_B-lobe"/>
    <property type="match status" value="1"/>
</dbReference>
<dbReference type="GO" id="GO:0031032">
    <property type="term" value="P:actomyosin structure organization"/>
    <property type="evidence" value="ECO:0007669"/>
    <property type="project" value="TreeGrafter"/>
</dbReference>
<dbReference type="CDD" id="cd01765">
    <property type="entry name" value="FERM_F0_F1"/>
    <property type="match status" value="1"/>
</dbReference>
<feature type="domain" description="FERM" evidence="1">
    <location>
        <begin position="13"/>
        <end position="324"/>
    </location>
</feature>
<dbReference type="InterPro" id="IPR018979">
    <property type="entry name" value="FERM_N"/>
</dbReference>
<dbReference type="PROSITE" id="PS50057">
    <property type="entry name" value="FERM_3"/>
    <property type="match status" value="1"/>
</dbReference>
<dbReference type="Pfam" id="PF09379">
    <property type="entry name" value="FERM_N"/>
    <property type="match status" value="1"/>
</dbReference>
<name>A0AAD9R3S1_ACRCE</name>
<accession>A0AAD9R3S1</accession>
<dbReference type="PANTHER" id="PTHR23280">
    <property type="entry name" value="4.1 G PROTEIN"/>
    <property type="match status" value="1"/>
</dbReference>
<organism evidence="2 3">
    <name type="scientific">Acropora cervicornis</name>
    <name type="common">Staghorn coral</name>
    <dbReference type="NCBI Taxonomy" id="6130"/>
    <lineage>
        <taxon>Eukaryota</taxon>
        <taxon>Metazoa</taxon>
        <taxon>Cnidaria</taxon>
        <taxon>Anthozoa</taxon>
        <taxon>Hexacorallia</taxon>
        <taxon>Scleractinia</taxon>
        <taxon>Astrocoeniina</taxon>
        <taxon>Acroporidae</taxon>
        <taxon>Acropora</taxon>
    </lineage>
</organism>
<reference evidence="2" key="2">
    <citation type="journal article" date="2023" name="Science">
        <title>Genomic signatures of disease resistance in endangered staghorn corals.</title>
        <authorList>
            <person name="Vollmer S.V."/>
            <person name="Selwyn J.D."/>
            <person name="Despard B.A."/>
            <person name="Roesel C.L."/>
        </authorList>
    </citation>
    <scope>NUCLEOTIDE SEQUENCE</scope>
    <source>
        <strain evidence="2">K2</strain>
    </source>
</reference>
<dbReference type="EMBL" id="JARQWQ010000004">
    <property type="protein sequence ID" value="KAK2572487.1"/>
    <property type="molecule type" value="Genomic_DNA"/>
</dbReference>
<dbReference type="PANTHER" id="PTHR23280:SF21">
    <property type="entry name" value="PROTEIN 4.1 HOMOLOG"/>
    <property type="match status" value="1"/>
</dbReference>
<proteinExistence type="predicted"/>
<dbReference type="InterPro" id="IPR019748">
    <property type="entry name" value="FERM_central"/>
</dbReference>
<dbReference type="Proteomes" id="UP001249851">
    <property type="component" value="Unassembled WGS sequence"/>
</dbReference>
<evidence type="ECO:0000313" key="3">
    <source>
        <dbReference type="Proteomes" id="UP001249851"/>
    </source>
</evidence>
<evidence type="ECO:0000313" key="2">
    <source>
        <dbReference type="EMBL" id="KAK2572487.1"/>
    </source>
</evidence>
<dbReference type="SUPFAM" id="SSF47031">
    <property type="entry name" value="Second domain of FERM"/>
    <property type="match status" value="1"/>
</dbReference>
<dbReference type="Gene3D" id="1.20.80.10">
    <property type="match status" value="1"/>
</dbReference>
<dbReference type="Gene3D" id="2.30.29.30">
    <property type="entry name" value="Pleckstrin-homology domain (PH domain)/Phosphotyrosine-binding domain (PTB)"/>
    <property type="match status" value="1"/>
</dbReference>
<protein>
    <submittedName>
        <fullName evidence="2">Radixin</fullName>
    </submittedName>
</protein>
<reference evidence="2" key="1">
    <citation type="journal article" date="2023" name="G3 (Bethesda)">
        <title>Whole genome assembly and annotation of the endangered Caribbean coral Acropora cervicornis.</title>
        <authorList>
            <person name="Selwyn J.D."/>
            <person name="Vollmer S.V."/>
        </authorList>
    </citation>
    <scope>NUCLEOTIDE SEQUENCE</scope>
    <source>
        <strain evidence="2">K2</strain>
    </source>
</reference>
<dbReference type="SUPFAM" id="SSF50729">
    <property type="entry name" value="PH domain-like"/>
    <property type="match status" value="1"/>
</dbReference>
<dbReference type="Gene3D" id="3.10.20.90">
    <property type="entry name" value="Phosphatidylinositol 3-kinase Catalytic Subunit, Chain A, domain 1"/>
    <property type="match status" value="1"/>
</dbReference>
<dbReference type="InterPro" id="IPR000299">
    <property type="entry name" value="FERM_domain"/>
</dbReference>
<dbReference type="InterPro" id="IPR014352">
    <property type="entry name" value="FERM/acyl-CoA-bd_prot_sf"/>
</dbReference>
<dbReference type="SUPFAM" id="SSF54236">
    <property type="entry name" value="Ubiquitin-like"/>
    <property type="match status" value="1"/>
</dbReference>
<dbReference type="InterPro" id="IPR011993">
    <property type="entry name" value="PH-like_dom_sf"/>
</dbReference>
<keyword evidence="3" id="KW-1185">Reference proteome</keyword>
<evidence type="ECO:0000259" key="1">
    <source>
        <dbReference type="PROSITE" id="PS50057"/>
    </source>
</evidence>
<sequence length="369" mass="42247">MSLRFLRSNSKVMTCHVVLLDNSQFVTTFDQKIVLGKDLFDLVCQRVQVPTNKKQYFGLQYIDQEDGDLNWLNLDKALLTSRKSEPLVYQFAVKVFPKDPLKMEQGLQKQILLQIKGLLNRGKLSLPVEKHAEIDGLYVQAALGDFIAKRHKRGYLEDLLGLFYCPPTGINSEEHISEERYEIMVRDLHKRHRGMSREEAISAAIEVCKELPEYGAWKHYGGTDPSKGNEVVFCVSIYGIRICQLKSKFPETGEECHNFHWRDIISMVCDKEKFCLYLTDAAAADASGLTCRVFRFDKGLYSHKAAQRLLVDAENHQKFFFEDNPVRATVMRSLSVDVKTLNRMRSLRAGSVSFLRSKTGLSFRRGTST</sequence>
<comment type="caution">
    <text evidence="2">The sequence shown here is derived from an EMBL/GenBank/DDBJ whole genome shotgun (WGS) entry which is preliminary data.</text>
</comment>
<dbReference type="AlphaFoldDB" id="A0AAD9R3S1"/>
<dbReference type="GO" id="GO:0005856">
    <property type="term" value="C:cytoskeleton"/>
    <property type="evidence" value="ECO:0007669"/>
    <property type="project" value="TreeGrafter"/>
</dbReference>
<dbReference type="SMART" id="SM00295">
    <property type="entry name" value="B41"/>
    <property type="match status" value="1"/>
</dbReference>
<dbReference type="Pfam" id="PF00373">
    <property type="entry name" value="FERM_M"/>
    <property type="match status" value="1"/>
</dbReference>
<gene>
    <name evidence="2" type="ORF">P5673_002739</name>
</gene>